<evidence type="ECO:0000313" key="1">
    <source>
        <dbReference type="EMBL" id="ART30904.1"/>
    </source>
</evidence>
<accession>A0A1Y0B0K6</accession>
<proteinExistence type="predicted"/>
<organism evidence="1">
    <name type="scientific">Utricularia reniformis</name>
    <dbReference type="NCBI Taxonomy" id="192314"/>
    <lineage>
        <taxon>Eukaryota</taxon>
        <taxon>Viridiplantae</taxon>
        <taxon>Streptophyta</taxon>
        <taxon>Embryophyta</taxon>
        <taxon>Tracheophyta</taxon>
        <taxon>Spermatophyta</taxon>
        <taxon>Magnoliopsida</taxon>
        <taxon>eudicotyledons</taxon>
        <taxon>Gunneridae</taxon>
        <taxon>Pentapetalae</taxon>
        <taxon>asterids</taxon>
        <taxon>lamiids</taxon>
        <taxon>Lamiales</taxon>
        <taxon>Lentibulariaceae</taxon>
        <taxon>Utricularia</taxon>
    </lineage>
</organism>
<protein>
    <submittedName>
        <fullName evidence="1">Uncharacterized protein</fullName>
    </submittedName>
</protein>
<geneLocation type="mitochondrion" evidence="1"/>
<gene>
    <name evidence="1" type="ORF">AEK19_MT0651</name>
</gene>
<dbReference type="EMBL" id="KY774314">
    <property type="protein sequence ID" value="ART30904.1"/>
    <property type="molecule type" value="Genomic_DNA"/>
</dbReference>
<keyword evidence="1" id="KW-0496">Mitochondrion</keyword>
<dbReference type="AlphaFoldDB" id="A0A1Y0B0K6"/>
<reference evidence="1" key="1">
    <citation type="submission" date="2017-03" db="EMBL/GenBank/DDBJ databases">
        <title>The mitochondrial genome of the carnivorous plant Utricularia reniformis (Lentibulariaceae): structure, comparative analysis and evolutionary landmarks.</title>
        <authorList>
            <person name="Silva S.R."/>
            <person name="Alvarenga D.O."/>
            <person name="Michael T.P."/>
            <person name="Miranda V.F.O."/>
            <person name="Varani A.M."/>
        </authorList>
    </citation>
    <scope>NUCLEOTIDE SEQUENCE</scope>
</reference>
<sequence>MLIALVSLQLPPEGQVYDVPGANLSSISFLERSLLRCTMEKYHEYQQWYSMLLMDLYSGSSVEEIFERALDSPVFIRSWKQTQSDPTLV</sequence>
<name>A0A1Y0B0K6_9LAMI</name>